<dbReference type="GO" id="GO:0005886">
    <property type="term" value="C:plasma membrane"/>
    <property type="evidence" value="ECO:0007669"/>
    <property type="project" value="UniProtKB-SubCell"/>
</dbReference>
<dbReference type="Pfam" id="PF03840">
    <property type="entry name" value="SecG"/>
    <property type="match status" value="1"/>
</dbReference>
<evidence type="ECO:0000313" key="11">
    <source>
        <dbReference type="EMBL" id="MBF8435759.1"/>
    </source>
</evidence>
<name>A0A931ASE7_9FIRM</name>
<evidence type="ECO:0000256" key="5">
    <source>
        <dbReference type="ARBA" id="ARBA00022692"/>
    </source>
</evidence>
<comment type="similarity">
    <text evidence="2 10">Belongs to the SecG family.</text>
</comment>
<dbReference type="Proteomes" id="UP000621436">
    <property type="component" value="Unassembled WGS sequence"/>
</dbReference>
<dbReference type="GO" id="GO:0015450">
    <property type="term" value="F:protein-transporting ATPase activity"/>
    <property type="evidence" value="ECO:0007669"/>
    <property type="project" value="UniProtKB-UniRule"/>
</dbReference>
<evidence type="ECO:0000256" key="1">
    <source>
        <dbReference type="ARBA" id="ARBA00004651"/>
    </source>
</evidence>
<comment type="caution">
    <text evidence="11">The sequence shown here is derived from an EMBL/GenBank/DDBJ whole genome shotgun (WGS) entry which is preliminary data.</text>
</comment>
<evidence type="ECO:0000256" key="8">
    <source>
        <dbReference type="ARBA" id="ARBA00023010"/>
    </source>
</evidence>
<evidence type="ECO:0000256" key="4">
    <source>
        <dbReference type="ARBA" id="ARBA00022475"/>
    </source>
</evidence>
<keyword evidence="4 10" id="KW-1003">Cell membrane</keyword>
<evidence type="ECO:0000256" key="9">
    <source>
        <dbReference type="ARBA" id="ARBA00023136"/>
    </source>
</evidence>
<protein>
    <recommendedName>
        <fullName evidence="10">Protein-export membrane protein SecG</fullName>
    </recommendedName>
</protein>
<keyword evidence="7 10" id="KW-1133">Transmembrane helix</keyword>
<evidence type="ECO:0000256" key="6">
    <source>
        <dbReference type="ARBA" id="ARBA00022927"/>
    </source>
</evidence>
<keyword evidence="12" id="KW-1185">Reference proteome</keyword>
<keyword evidence="8 10" id="KW-0811">Translocation</keyword>
<evidence type="ECO:0000256" key="10">
    <source>
        <dbReference type="RuleBase" id="RU365087"/>
    </source>
</evidence>
<dbReference type="RefSeq" id="WP_270452429.1">
    <property type="nucleotide sequence ID" value="NZ_JADPIE010000001.1"/>
</dbReference>
<keyword evidence="6 10" id="KW-0653">Protein transport</keyword>
<dbReference type="GO" id="GO:0043952">
    <property type="term" value="P:protein transport by the Sec complex"/>
    <property type="evidence" value="ECO:0007669"/>
    <property type="project" value="TreeGrafter"/>
</dbReference>
<gene>
    <name evidence="11" type="primary">secG</name>
    <name evidence="11" type="ORF">I0Q91_01575</name>
</gene>
<comment type="function">
    <text evidence="10">Involved in protein export. Participates in an early event of protein translocation.</text>
</comment>
<dbReference type="GO" id="GO:0009306">
    <property type="term" value="P:protein secretion"/>
    <property type="evidence" value="ECO:0007669"/>
    <property type="project" value="UniProtKB-UniRule"/>
</dbReference>
<keyword evidence="9 10" id="KW-0472">Membrane</keyword>
<comment type="subcellular location">
    <subcellularLocation>
        <location evidence="1 10">Cell membrane</location>
        <topology evidence="1 10">Multi-pass membrane protein</topology>
    </subcellularLocation>
</comment>
<reference evidence="11" key="1">
    <citation type="submission" date="2020-11" db="EMBL/GenBank/DDBJ databases">
        <title>Halonatronomonas betainensis gen. nov., sp. nov. a novel haloalkaliphilic representative of the family Halanaerobiacae capable of betaine degradation.</title>
        <authorList>
            <person name="Boltyanskaya Y."/>
            <person name="Kevbrin V."/>
            <person name="Detkova E."/>
            <person name="Grouzdev D.S."/>
            <person name="Koziaeva V."/>
            <person name="Zhilina T."/>
        </authorList>
    </citation>
    <scope>NUCLEOTIDE SEQUENCE</scope>
    <source>
        <strain evidence="11">Z-7014</strain>
    </source>
</reference>
<dbReference type="AlphaFoldDB" id="A0A931ASE7"/>
<evidence type="ECO:0000256" key="2">
    <source>
        <dbReference type="ARBA" id="ARBA00008445"/>
    </source>
</evidence>
<dbReference type="PRINTS" id="PR01651">
    <property type="entry name" value="SECGEXPORT"/>
</dbReference>
<sequence length="73" mass="7445">MTALKVLHLIVSIAVIVGVLLQSGKSAGLSGAIDGGATQFLGSSGRKMEEKINKATMVAAIAFMVLSFILAVV</sequence>
<dbReference type="InterPro" id="IPR004692">
    <property type="entry name" value="SecG"/>
</dbReference>
<evidence type="ECO:0000256" key="7">
    <source>
        <dbReference type="ARBA" id="ARBA00022989"/>
    </source>
</evidence>
<organism evidence="11 12">
    <name type="scientific">Halonatronomonas betaini</name>
    <dbReference type="NCBI Taxonomy" id="2778430"/>
    <lineage>
        <taxon>Bacteria</taxon>
        <taxon>Bacillati</taxon>
        <taxon>Bacillota</taxon>
        <taxon>Clostridia</taxon>
        <taxon>Halanaerobiales</taxon>
        <taxon>Halarsenatibacteraceae</taxon>
        <taxon>Halonatronomonas</taxon>
    </lineage>
</organism>
<evidence type="ECO:0000256" key="3">
    <source>
        <dbReference type="ARBA" id="ARBA00022448"/>
    </source>
</evidence>
<dbReference type="GO" id="GO:0065002">
    <property type="term" value="P:intracellular protein transmembrane transport"/>
    <property type="evidence" value="ECO:0007669"/>
    <property type="project" value="TreeGrafter"/>
</dbReference>
<accession>A0A931ASE7</accession>
<feature type="transmembrane region" description="Helical" evidence="10">
    <location>
        <begin position="6"/>
        <end position="23"/>
    </location>
</feature>
<keyword evidence="3 10" id="KW-0813">Transport</keyword>
<dbReference type="PANTHER" id="PTHR34182:SF1">
    <property type="entry name" value="PROTEIN-EXPORT MEMBRANE PROTEIN SECG"/>
    <property type="match status" value="1"/>
</dbReference>
<evidence type="ECO:0000313" key="12">
    <source>
        <dbReference type="Proteomes" id="UP000621436"/>
    </source>
</evidence>
<dbReference type="EMBL" id="JADPIE010000001">
    <property type="protein sequence ID" value="MBF8435759.1"/>
    <property type="molecule type" value="Genomic_DNA"/>
</dbReference>
<dbReference type="PANTHER" id="PTHR34182">
    <property type="entry name" value="PROTEIN-EXPORT MEMBRANE PROTEIN SECG"/>
    <property type="match status" value="1"/>
</dbReference>
<dbReference type="NCBIfam" id="TIGR00810">
    <property type="entry name" value="secG"/>
    <property type="match status" value="1"/>
</dbReference>
<proteinExistence type="inferred from homology"/>
<feature type="transmembrane region" description="Helical" evidence="10">
    <location>
        <begin position="55"/>
        <end position="72"/>
    </location>
</feature>
<keyword evidence="5 10" id="KW-0812">Transmembrane</keyword>